<evidence type="ECO:0000313" key="2">
    <source>
        <dbReference type="EMBL" id="OSS51456.1"/>
    </source>
</evidence>
<dbReference type="OMA" id="WGETSLP"/>
<evidence type="ECO:0000313" key="3">
    <source>
        <dbReference type="Proteomes" id="UP000193240"/>
    </source>
</evidence>
<keyword evidence="1" id="KW-0472">Membrane</keyword>
<evidence type="ECO:0000256" key="1">
    <source>
        <dbReference type="SAM" id="Phobius"/>
    </source>
</evidence>
<name>A0A1Y2M5S0_EPING</name>
<dbReference type="EMBL" id="KZ107840">
    <property type="protein sequence ID" value="OSS51456.1"/>
    <property type="molecule type" value="Genomic_DNA"/>
</dbReference>
<sequence length="252" mass="27343">MPSDLKGLWAIGFGGVMMANLPQVLLSYLYLAFNALYMQMFMAEEWCTYACERKSLRVTAPVGQQRSTYWLNMPFRYAVPMQVMALLFHWLTSQSIFLVRMGVLNYKSRMPDRTISTNGFSPVAIILATCLGILIAFIGIVIGRLRLSNAMPVAASCSAVISAACHPPAEDTEASVSAVQWGVVTHGQRGGNCPANMSATPDLPLVDSSASVLPLKQSGSIHSEPDKIEEPVGHCTFSSLPVDEPIAGHLYA</sequence>
<feature type="transmembrane region" description="Helical" evidence="1">
    <location>
        <begin position="7"/>
        <end position="31"/>
    </location>
</feature>
<keyword evidence="1" id="KW-1133">Transmembrane helix</keyword>
<dbReference type="PANTHER" id="PTHR35395:SF1">
    <property type="entry name" value="DUF6536 DOMAIN-CONTAINING PROTEIN"/>
    <property type="match status" value="1"/>
</dbReference>
<dbReference type="PANTHER" id="PTHR35395">
    <property type="entry name" value="DUF6536 DOMAIN-CONTAINING PROTEIN"/>
    <property type="match status" value="1"/>
</dbReference>
<dbReference type="InParanoid" id="A0A1Y2M5S0"/>
<organism evidence="2 3">
    <name type="scientific">Epicoccum nigrum</name>
    <name type="common">Soil fungus</name>
    <name type="synonym">Epicoccum purpurascens</name>
    <dbReference type="NCBI Taxonomy" id="105696"/>
    <lineage>
        <taxon>Eukaryota</taxon>
        <taxon>Fungi</taxon>
        <taxon>Dikarya</taxon>
        <taxon>Ascomycota</taxon>
        <taxon>Pezizomycotina</taxon>
        <taxon>Dothideomycetes</taxon>
        <taxon>Pleosporomycetidae</taxon>
        <taxon>Pleosporales</taxon>
        <taxon>Pleosporineae</taxon>
        <taxon>Didymellaceae</taxon>
        <taxon>Epicoccum</taxon>
    </lineage>
</organism>
<feature type="transmembrane region" description="Helical" evidence="1">
    <location>
        <begin position="120"/>
        <end position="142"/>
    </location>
</feature>
<gene>
    <name evidence="2" type="ORF">B5807_04021</name>
</gene>
<dbReference type="Proteomes" id="UP000193240">
    <property type="component" value="Unassembled WGS sequence"/>
</dbReference>
<protein>
    <submittedName>
        <fullName evidence="2">Uncharacterized protein</fullName>
    </submittedName>
</protein>
<proteinExistence type="predicted"/>
<reference evidence="2 3" key="1">
    <citation type="journal article" date="2017" name="Genome Announc.">
        <title>Genome sequence of the saprophytic ascomycete Epicoccum nigrum ICMP 19927 strain isolated from New Zealand.</title>
        <authorList>
            <person name="Fokin M."/>
            <person name="Fleetwood D."/>
            <person name="Weir B.S."/>
            <person name="Villas-Boas S.G."/>
        </authorList>
    </citation>
    <scope>NUCLEOTIDE SEQUENCE [LARGE SCALE GENOMIC DNA]</scope>
    <source>
        <strain evidence="2 3">ICMP 19927</strain>
    </source>
</reference>
<feature type="transmembrane region" description="Helical" evidence="1">
    <location>
        <begin position="77"/>
        <end position="99"/>
    </location>
</feature>
<keyword evidence="3" id="KW-1185">Reference proteome</keyword>
<keyword evidence="1" id="KW-0812">Transmembrane</keyword>
<dbReference type="AlphaFoldDB" id="A0A1Y2M5S0"/>
<accession>A0A1Y2M5S0</accession>